<dbReference type="InterPro" id="IPR025877">
    <property type="entry name" value="MobA-like_NTP_Trfase"/>
</dbReference>
<name>A0A0F0L405_9MICO</name>
<dbReference type="Pfam" id="PF12804">
    <property type="entry name" value="NTP_transf_3"/>
    <property type="match status" value="1"/>
</dbReference>
<dbReference type="GO" id="GO:0061603">
    <property type="term" value="F:molybdenum cofactor guanylyltransferase activity"/>
    <property type="evidence" value="ECO:0007669"/>
    <property type="project" value="UniProtKB-EC"/>
</dbReference>
<keyword evidence="4" id="KW-0548">Nucleotidyltransferase</keyword>
<dbReference type="PANTHER" id="PTHR19136">
    <property type="entry name" value="MOLYBDENUM COFACTOR GUANYLYLTRANSFERASE"/>
    <property type="match status" value="1"/>
</dbReference>
<proteinExistence type="predicted"/>
<dbReference type="EC" id="2.7.7.77" evidence="4"/>
<evidence type="ECO:0000313" key="4">
    <source>
        <dbReference type="EMBL" id="KJL27065.1"/>
    </source>
</evidence>
<evidence type="ECO:0000256" key="1">
    <source>
        <dbReference type="ARBA" id="ARBA00022679"/>
    </source>
</evidence>
<feature type="compositionally biased region" description="Basic and acidic residues" evidence="2">
    <location>
        <begin position="243"/>
        <end position="258"/>
    </location>
</feature>
<evidence type="ECO:0000259" key="3">
    <source>
        <dbReference type="Pfam" id="PF12804"/>
    </source>
</evidence>
<dbReference type="RefSeq" id="WP_045249410.1">
    <property type="nucleotide sequence ID" value="NZ_JYIT01000058.1"/>
</dbReference>
<feature type="region of interest" description="Disordered" evidence="2">
    <location>
        <begin position="230"/>
        <end position="258"/>
    </location>
</feature>
<feature type="domain" description="MobA-like NTP transferase" evidence="3">
    <location>
        <begin position="15"/>
        <end position="155"/>
    </location>
</feature>
<reference evidence="4 5" key="1">
    <citation type="submission" date="2015-02" db="EMBL/GenBank/DDBJ databases">
        <title>Draft genome sequences of ten Microbacterium spp. with emphasis on heavy metal contaminated environments.</title>
        <authorList>
            <person name="Corretto E."/>
        </authorList>
    </citation>
    <scope>NUCLEOTIDE SEQUENCE [LARGE SCALE GENOMIC DNA]</scope>
    <source>
        <strain evidence="4 5">DSM 23848</strain>
    </source>
</reference>
<dbReference type="OrthoDB" id="4408226at2"/>
<dbReference type="Proteomes" id="UP000033448">
    <property type="component" value="Unassembled WGS sequence"/>
</dbReference>
<dbReference type="SUPFAM" id="SSF53448">
    <property type="entry name" value="Nucleotide-diphospho-sugar transferases"/>
    <property type="match status" value="1"/>
</dbReference>
<evidence type="ECO:0000256" key="2">
    <source>
        <dbReference type="SAM" id="MobiDB-lite"/>
    </source>
</evidence>
<gene>
    <name evidence="4" type="primary">mobA</name>
    <name evidence="4" type="ORF">RL72_00669</name>
</gene>
<dbReference type="PANTHER" id="PTHR19136:SF81">
    <property type="entry name" value="MOLYBDENUM COFACTOR GUANYLYLTRANSFERASE"/>
    <property type="match status" value="1"/>
</dbReference>
<evidence type="ECO:0000313" key="5">
    <source>
        <dbReference type="Proteomes" id="UP000033448"/>
    </source>
</evidence>
<organism evidence="4 5">
    <name type="scientific">Microbacterium azadirachtae</name>
    <dbReference type="NCBI Taxonomy" id="582680"/>
    <lineage>
        <taxon>Bacteria</taxon>
        <taxon>Bacillati</taxon>
        <taxon>Actinomycetota</taxon>
        <taxon>Actinomycetes</taxon>
        <taxon>Micrococcales</taxon>
        <taxon>Microbacteriaceae</taxon>
        <taxon>Microbacterium</taxon>
    </lineage>
</organism>
<dbReference type="PATRIC" id="fig|582680.7.peg.692"/>
<sequence>MSASAPSGGSAPVAAVVLVGGRARRMGGAAKHLLPLGGSTPWRRALSALADHGIAPVVAVGPAPDETAPEAGAKDAGAVTWVREEPPFGGPVAALAAALALPALARAEEILLLAGDLADPEAVVTRLMCRDPTPSAPSLVADCGHEPREAAIRGPRAAGTLPEGVASEGAGALPDGSAAGVVFRAEGRPQWLAGRYRVAAVRAALAALGEVEGASCRALLGGLPIRWIPDEDGTSADIDTPDDLARARADADRSEEPA</sequence>
<dbReference type="EMBL" id="JYIT01000058">
    <property type="protein sequence ID" value="KJL27065.1"/>
    <property type="molecule type" value="Genomic_DNA"/>
</dbReference>
<comment type="caution">
    <text evidence="4">The sequence shown here is derived from an EMBL/GenBank/DDBJ whole genome shotgun (WGS) entry which is preliminary data.</text>
</comment>
<protein>
    <submittedName>
        <fullName evidence="4">Molybdenum cofactor guanylyltransferase</fullName>
        <ecNumber evidence="4">2.7.7.77</ecNumber>
    </submittedName>
</protein>
<dbReference type="AlphaFoldDB" id="A0A0F0L405"/>
<accession>A0A0F0L405</accession>
<dbReference type="Gene3D" id="3.90.550.10">
    <property type="entry name" value="Spore Coat Polysaccharide Biosynthesis Protein SpsA, Chain A"/>
    <property type="match status" value="1"/>
</dbReference>
<keyword evidence="5" id="KW-1185">Reference proteome</keyword>
<feature type="compositionally biased region" description="Acidic residues" evidence="2">
    <location>
        <begin position="230"/>
        <end position="242"/>
    </location>
</feature>
<dbReference type="InterPro" id="IPR029044">
    <property type="entry name" value="Nucleotide-diphossugar_trans"/>
</dbReference>
<keyword evidence="1 4" id="KW-0808">Transferase</keyword>